<sequence length="324" mass="35152">MFAIGLEDGASTSLVTGVARAGGGKSAFVRNKDRLQPAVLQILQLALQPFATDVKLTWSITGDAKGNAMPVVTIPAQLPNLYSGSYATVVGLIENPKKLKLAGTVTLKYSVNGQKYTNSANVAEAVVSQHEESGALSLPFHRQAAKMQISELSDKHASFVNEQNDQKEATRVQKQIVTLSTGANNILILSSVRWLEDAVSPKRYKSRCKILNFGVSNDFEFYSVCIIKGKNVCMIAATFQDLTACSGPVQSQQLACETEQAGAPKDILLAVAELQNLTGFWKLEAGLADLLDGQLEELKSKKPQKCEYENFNLLHLNLLSMLAF</sequence>
<name>A0A3P6V2G9_DIBLA</name>
<protein>
    <submittedName>
        <fullName evidence="1">Uncharacterized protein</fullName>
    </submittedName>
</protein>
<dbReference type="AlphaFoldDB" id="A0A3P6V2G9"/>
<keyword evidence="2" id="KW-1185">Reference proteome</keyword>
<proteinExistence type="predicted"/>
<dbReference type="EMBL" id="UYRU01043871">
    <property type="protein sequence ID" value="VDK84211.1"/>
    <property type="molecule type" value="Genomic_DNA"/>
</dbReference>
<dbReference type="PANTHER" id="PTHR45737">
    <property type="entry name" value="VON WILLEBRAND FACTOR A DOMAIN-CONTAINING PROTEIN 5A"/>
    <property type="match status" value="1"/>
</dbReference>
<evidence type="ECO:0000313" key="2">
    <source>
        <dbReference type="Proteomes" id="UP000281553"/>
    </source>
</evidence>
<accession>A0A3P6V2G9</accession>
<evidence type="ECO:0000313" key="1">
    <source>
        <dbReference type="EMBL" id="VDK84211.1"/>
    </source>
</evidence>
<organism evidence="1 2">
    <name type="scientific">Dibothriocephalus latus</name>
    <name type="common">Fish tapeworm</name>
    <name type="synonym">Diphyllobothrium latum</name>
    <dbReference type="NCBI Taxonomy" id="60516"/>
    <lineage>
        <taxon>Eukaryota</taxon>
        <taxon>Metazoa</taxon>
        <taxon>Spiralia</taxon>
        <taxon>Lophotrochozoa</taxon>
        <taxon>Platyhelminthes</taxon>
        <taxon>Cestoda</taxon>
        <taxon>Eucestoda</taxon>
        <taxon>Diphyllobothriidea</taxon>
        <taxon>Diphyllobothriidae</taxon>
        <taxon>Dibothriocephalus</taxon>
    </lineage>
</organism>
<dbReference type="OrthoDB" id="6274516at2759"/>
<dbReference type="PANTHER" id="PTHR45737:SF6">
    <property type="entry name" value="VON WILLEBRAND FACTOR A DOMAIN-CONTAINING PROTEIN 5A"/>
    <property type="match status" value="1"/>
</dbReference>
<dbReference type="Proteomes" id="UP000281553">
    <property type="component" value="Unassembled WGS sequence"/>
</dbReference>
<gene>
    <name evidence="1" type="ORF">DILT_LOCUS3565</name>
</gene>
<reference evidence="1 2" key="1">
    <citation type="submission" date="2018-11" db="EMBL/GenBank/DDBJ databases">
        <authorList>
            <consortium name="Pathogen Informatics"/>
        </authorList>
    </citation>
    <scope>NUCLEOTIDE SEQUENCE [LARGE SCALE GENOMIC DNA]</scope>
</reference>